<dbReference type="Proteomes" id="UP001309876">
    <property type="component" value="Unassembled WGS sequence"/>
</dbReference>
<feature type="region of interest" description="Disordered" evidence="1">
    <location>
        <begin position="324"/>
        <end position="384"/>
    </location>
</feature>
<accession>A0AAN7T347</accession>
<gene>
    <name evidence="3" type="ORF">LTR05_004213</name>
</gene>
<evidence type="ECO:0000313" key="3">
    <source>
        <dbReference type="EMBL" id="KAK5087042.1"/>
    </source>
</evidence>
<feature type="compositionally biased region" description="Polar residues" evidence="1">
    <location>
        <begin position="343"/>
        <end position="370"/>
    </location>
</feature>
<feature type="compositionally biased region" description="Pro residues" evidence="1">
    <location>
        <begin position="331"/>
        <end position="340"/>
    </location>
</feature>
<evidence type="ECO:0000256" key="1">
    <source>
        <dbReference type="SAM" id="MobiDB-lite"/>
    </source>
</evidence>
<keyword evidence="2" id="KW-1133">Transmembrane helix</keyword>
<organism evidence="3 4">
    <name type="scientific">Lithohypha guttulata</name>
    <dbReference type="NCBI Taxonomy" id="1690604"/>
    <lineage>
        <taxon>Eukaryota</taxon>
        <taxon>Fungi</taxon>
        <taxon>Dikarya</taxon>
        <taxon>Ascomycota</taxon>
        <taxon>Pezizomycotina</taxon>
        <taxon>Eurotiomycetes</taxon>
        <taxon>Chaetothyriomycetidae</taxon>
        <taxon>Chaetothyriales</taxon>
        <taxon>Trichomeriaceae</taxon>
        <taxon>Lithohypha</taxon>
    </lineage>
</organism>
<reference evidence="3 4" key="1">
    <citation type="submission" date="2023-08" db="EMBL/GenBank/DDBJ databases">
        <title>Black Yeasts Isolated from many extreme environments.</title>
        <authorList>
            <person name="Coleine C."/>
            <person name="Stajich J.E."/>
            <person name="Selbmann L."/>
        </authorList>
    </citation>
    <scope>NUCLEOTIDE SEQUENCE [LARGE SCALE GENOMIC DNA]</scope>
    <source>
        <strain evidence="3 4">CCFEE 5910</strain>
    </source>
</reference>
<dbReference type="EMBL" id="JAVRRJ010000003">
    <property type="protein sequence ID" value="KAK5087042.1"/>
    <property type="molecule type" value="Genomic_DNA"/>
</dbReference>
<protein>
    <submittedName>
        <fullName evidence="3">Uncharacterized protein</fullName>
    </submittedName>
</protein>
<comment type="caution">
    <text evidence="3">The sequence shown here is derived from an EMBL/GenBank/DDBJ whole genome shotgun (WGS) entry which is preliminary data.</text>
</comment>
<keyword evidence="2" id="KW-0812">Transmembrane</keyword>
<feature type="transmembrane region" description="Helical" evidence="2">
    <location>
        <begin position="200"/>
        <end position="222"/>
    </location>
</feature>
<keyword evidence="2" id="KW-0472">Membrane</keyword>
<proteinExistence type="predicted"/>
<name>A0AAN7T347_9EURO</name>
<evidence type="ECO:0000313" key="4">
    <source>
        <dbReference type="Proteomes" id="UP001309876"/>
    </source>
</evidence>
<evidence type="ECO:0000256" key="2">
    <source>
        <dbReference type="SAM" id="Phobius"/>
    </source>
</evidence>
<dbReference type="AlphaFoldDB" id="A0AAN7T347"/>
<sequence length="384" mass="39945">MRTSKFNVQECAAVNSSAPNFVGCSPFSLTTGGTSARPASTASTGASGSTLGGDLASIPTAYTNTRIGTASFGGNALLTGSCTVPVFAQVTETSGAVLQFPQVGCALNRGNCCPYDPSEFAGLTKCPSDYTTTAGACCPNGYSIYSTAIGAETPCYSKPSQTYLPASTTSDGQTTLITDTLFSRRYTLIKPAGEQFPKGAIAGIVIGVLVALATPPLIVLFIRRMKTKSANKSEGVEKDGAGATFPPIEPTLDANQQISEVAALSPQELASPDSGIQTPATYKGMPFQSPFVRSPPAYEAPASVPVEMPGSIFMNEHHPAYTGSQIELTPRTPPRSPPHSPSQTASTRSPVLSPSSPFRTDSPSNTNTFIVTPLGSPRFREDMT</sequence>
<keyword evidence="4" id="KW-1185">Reference proteome</keyword>